<name>A0A076ETW4_RHOOP</name>
<dbReference type="InterPro" id="IPR036778">
    <property type="entry name" value="OHCU_decarboxylase_sf"/>
</dbReference>
<dbReference type="InterPro" id="IPR017595">
    <property type="entry name" value="OHCU_decarboxylase-2"/>
</dbReference>
<keyword evidence="4" id="KW-0659">Purine metabolism</keyword>
<dbReference type="EC" id="4.1.1.97" evidence="3"/>
<evidence type="ECO:0000256" key="3">
    <source>
        <dbReference type="ARBA" id="ARBA00012257"/>
    </source>
</evidence>
<dbReference type="PANTHER" id="PTHR43466:SF1">
    <property type="entry name" value="2-OXO-4-HYDROXY-4-CARBOXY-5-UREIDOIMIDAZOLINE DECARBOXYLASE-RELATED"/>
    <property type="match status" value="1"/>
</dbReference>
<dbReference type="GO" id="GO:0051997">
    <property type="term" value="F:2-oxo-4-hydroxy-4-carboxy-5-ureidoimidazoline decarboxylase activity"/>
    <property type="evidence" value="ECO:0007669"/>
    <property type="project" value="UniProtKB-EC"/>
</dbReference>
<dbReference type="eggNOG" id="COG3195">
    <property type="taxonomic scope" value="Bacteria"/>
</dbReference>
<dbReference type="NCBIfam" id="TIGR03180">
    <property type="entry name" value="UraD_2"/>
    <property type="match status" value="1"/>
</dbReference>
<proteinExistence type="predicted"/>
<comment type="pathway">
    <text evidence="2">Purine metabolism; urate degradation; (S)-allantoin from urate: step 3/3.</text>
</comment>
<keyword evidence="5" id="KW-0210">Decarboxylase</keyword>
<evidence type="ECO:0000256" key="1">
    <source>
        <dbReference type="ARBA" id="ARBA00001163"/>
    </source>
</evidence>
<comment type="catalytic activity">
    <reaction evidence="1">
        <text>5-hydroxy-2-oxo-4-ureido-2,5-dihydro-1H-imidazole-5-carboxylate + H(+) = (S)-allantoin + CO2</text>
        <dbReference type="Rhea" id="RHEA:26301"/>
        <dbReference type="ChEBI" id="CHEBI:15378"/>
        <dbReference type="ChEBI" id="CHEBI:15678"/>
        <dbReference type="ChEBI" id="CHEBI:16526"/>
        <dbReference type="ChEBI" id="CHEBI:58639"/>
        <dbReference type="EC" id="4.1.1.97"/>
    </reaction>
</comment>
<evidence type="ECO:0000256" key="7">
    <source>
        <dbReference type="SAM" id="MobiDB-lite"/>
    </source>
</evidence>
<evidence type="ECO:0000313" key="9">
    <source>
        <dbReference type="EMBL" id="AII09580.1"/>
    </source>
</evidence>
<dbReference type="Proteomes" id="UP000028488">
    <property type="component" value="Chromosome"/>
</dbReference>
<evidence type="ECO:0000256" key="5">
    <source>
        <dbReference type="ARBA" id="ARBA00022793"/>
    </source>
</evidence>
<gene>
    <name evidence="9" type="ORF">EP51_35040</name>
</gene>
<evidence type="ECO:0000313" key="10">
    <source>
        <dbReference type="Proteomes" id="UP000028488"/>
    </source>
</evidence>
<dbReference type="Gene3D" id="1.10.3330.10">
    <property type="entry name" value="Oxo-4-hydroxy-4-carboxy-5-ureidoimidazoline decarboxylase"/>
    <property type="match status" value="1"/>
</dbReference>
<dbReference type="Pfam" id="PF09349">
    <property type="entry name" value="OHCU_decarbox"/>
    <property type="match status" value="1"/>
</dbReference>
<dbReference type="RefSeq" id="WP_128641784.1">
    <property type="nucleotide sequence ID" value="NZ_CP008947.1"/>
</dbReference>
<keyword evidence="6" id="KW-0456">Lyase</keyword>
<organism evidence="9 10">
    <name type="scientific">Rhodococcus opacus</name>
    <name type="common">Nocardia opaca</name>
    <dbReference type="NCBI Taxonomy" id="37919"/>
    <lineage>
        <taxon>Bacteria</taxon>
        <taxon>Bacillati</taxon>
        <taxon>Actinomycetota</taxon>
        <taxon>Actinomycetes</taxon>
        <taxon>Mycobacteriales</taxon>
        <taxon>Nocardiaceae</taxon>
        <taxon>Rhodococcus</taxon>
    </lineage>
</organism>
<dbReference type="GO" id="GO:0019628">
    <property type="term" value="P:urate catabolic process"/>
    <property type="evidence" value="ECO:0007669"/>
    <property type="project" value="TreeGrafter"/>
</dbReference>
<accession>A0A076ETW4</accession>
<evidence type="ECO:0000256" key="6">
    <source>
        <dbReference type="ARBA" id="ARBA00023239"/>
    </source>
</evidence>
<dbReference type="AlphaFoldDB" id="A0A076ETW4"/>
<dbReference type="SUPFAM" id="SSF158694">
    <property type="entry name" value="UraD-Like"/>
    <property type="match status" value="1"/>
</dbReference>
<dbReference type="EMBL" id="CP008947">
    <property type="protein sequence ID" value="AII09580.1"/>
    <property type="molecule type" value="Genomic_DNA"/>
</dbReference>
<reference evidence="9 10" key="1">
    <citation type="submission" date="2014-07" db="EMBL/GenBank/DDBJ databases">
        <title>Genome Sequence of Rhodococcus opacus Strain R7, a Biodegrader of Mono- and Polycyclic Aromatic Hydrocarbons.</title>
        <authorList>
            <person name="Di Gennaro P."/>
            <person name="Zampolli J."/>
            <person name="Presti I."/>
            <person name="Cappelletti M."/>
            <person name="D'Ursi P."/>
            <person name="Orro A."/>
            <person name="Mezzelani A."/>
            <person name="Milanesi L."/>
        </authorList>
    </citation>
    <scope>NUCLEOTIDE SEQUENCE [LARGE SCALE GENOMIC DNA]</scope>
    <source>
        <strain evidence="9 10">R7</strain>
    </source>
</reference>
<feature type="region of interest" description="Disordered" evidence="7">
    <location>
        <begin position="70"/>
        <end position="100"/>
    </location>
</feature>
<dbReference type="InterPro" id="IPR018020">
    <property type="entry name" value="OHCU_decarboxylase"/>
</dbReference>
<dbReference type="GO" id="GO:0006144">
    <property type="term" value="P:purine nucleobase metabolic process"/>
    <property type="evidence" value="ECO:0007669"/>
    <property type="project" value="UniProtKB-KW"/>
</dbReference>
<dbReference type="PANTHER" id="PTHR43466">
    <property type="entry name" value="2-OXO-4-HYDROXY-4-CARBOXY-5-UREIDOIMIDAZOLINE DECARBOXYLASE-RELATED"/>
    <property type="match status" value="1"/>
</dbReference>
<dbReference type="NCBIfam" id="NF010372">
    <property type="entry name" value="PRK13798.1"/>
    <property type="match status" value="1"/>
</dbReference>
<evidence type="ECO:0000256" key="2">
    <source>
        <dbReference type="ARBA" id="ARBA00004754"/>
    </source>
</evidence>
<protein>
    <recommendedName>
        <fullName evidence="3">2-oxo-4-hydroxy-4-carboxy-5-ureidoimidazoline decarboxylase</fullName>
        <ecNumber evidence="3">4.1.1.97</ecNumber>
    </recommendedName>
</protein>
<evidence type="ECO:0000259" key="8">
    <source>
        <dbReference type="Pfam" id="PF09349"/>
    </source>
</evidence>
<evidence type="ECO:0000256" key="4">
    <source>
        <dbReference type="ARBA" id="ARBA00022631"/>
    </source>
</evidence>
<sequence>MDLDAGLQRFNEASQSEATELVRICLDIPRWADELVSARPYPDRASLLTAARTGAGPLSADEIEQALAHHPRIGEPPGGDDAEAHLARSEQSNVDSSDAAAHKRLTDGNRAYEDKFGRVFLVRAAGRSTSDILTALDRRLLNDEASELAVVAEELRDIAARRLAGMLDA</sequence>
<feature type="domain" description="Oxo-4-hydroxy-4-carboxy-5-ureidoimidazoline decarboxylase" evidence="8">
    <location>
        <begin position="11"/>
        <end position="164"/>
    </location>
</feature>